<reference evidence="2 3" key="1">
    <citation type="submission" date="2016-10" db="EMBL/GenBank/DDBJ databases">
        <authorList>
            <person name="de Groot N.N."/>
        </authorList>
    </citation>
    <scope>NUCLEOTIDE SEQUENCE [LARGE SCALE GENOMIC DNA]</scope>
    <source>
        <strain evidence="2 3">CGMCC 1.6291</strain>
    </source>
</reference>
<sequence>MDAINYATLHLSDNDCAVLRSLINLLQADGRMSWQEVPAEDAQLVFLDVDAAPEGTWESAPAETLVWCSRTPSEQAEYTLQLPVKLKTLRPVFARLDAELTGQETSRQAGSAGDASGDDGESRDIFSSVRGL</sequence>
<dbReference type="STRING" id="406100.SAMN04488052_104227"/>
<protein>
    <submittedName>
        <fullName evidence="2">Uncharacterized protein</fullName>
    </submittedName>
</protein>
<keyword evidence="3" id="KW-1185">Reference proteome</keyword>
<organism evidence="2 3">
    <name type="scientific">Aquisalimonas asiatica</name>
    <dbReference type="NCBI Taxonomy" id="406100"/>
    <lineage>
        <taxon>Bacteria</taxon>
        <taxon>Pseudomonadati</taxon>
        <taxon>Pseudomonadota</taxon>
        <taxon>Gammaproteobacteria</taxon>
        <taxon>Chromatiales</taxon>
        <taxon>Ectothiorhodospiraceae</taxon>
        <taxon>Aquisalimonas</taxon>
    </lineage>
</organism>
<accession>A0A1H8TK17</accession>
<evidence type="ECO:0000313" key="3">
    <source>
        <dbReference type="Proteomes" id="UP000199657"/>
    </source>
</evidence>
<evidence type="ECO:0000313" key="2">
    <source>
        <dbReference type="EMBL" id="SEO90838.1"/>
    </source>
</evidence>
<dbReference type="EMBL" id="FOEG01000004">
    <property type="protein sequence ID" value="SEO90838.1"/>
    <property type="molecule type" value="Genomic_DNA"/>
</dbReference>
<evidence type="ECO:0000256" key="1">
    <source>
        <dbReference type="SAM" id="MobiDB-lite"/>
    </source>
</evidence>
<gene>
    <name evidence="2" type="ORF">SAMN04488052_104227</name>
</gene>
<name>A0A1H8TK17_9GAMM</name>
<proteinExistence type="predicted"/>
<feature type="region of interest" description="Disordered" evidence="1">
    <location>
        <begin position="100"/>
        <end position="132"/>
    </location>
</feature>
<dbReference type="RefSeq" id="WP_139209202.1">
    <property type="nucleotide sequence ID" value="NZ_FOEG01000004.1"/>
</dbReference>
<dbReference type="AlphaFoldDB" id="A0A1H8TK17"/>
<dbReference type="Proteomes" id="UP000199657">
    <property type="component" value="Unassembled WGS sequence"/>
</dbReference>